<feature type="compositionally biased region" description="Low complexity" evidence="12">
    <location>
        <begin position="171"/>
        <end position="184"/>
    </location>
</feature>
<dbReference type="SMART" id="SM01420">
    <property type="entry name" value="TRP_2"/>
    <property type="match status" value="1"/>
</dbReference>
<keyword evidence="8 13" id="KW-0472">Membrane</keyword>
<feature type="transmembrane region" description="Helical" evidence="13">
    <location>
        <begin position="664"/>
        <end position="689"/>
    </location>
</feature>
<feature type="coiled-coil region" evidence="11">
    <location>
        <begin position="319"/>
        <end position="350"/>
    </location>
</feature>
<evidence type="ECO:0000259" key="14">
    <source>
        <dbReference type="SMART" id="SM01420"/>
    </source>
</evidence>
<dbReference type="OrthoDB" id="2373987at2759"/>
<dbReference type="SMART" id="SM00248">
    <property type="entry name" value="ANK"/>
    <property type="match status" value="2"/>
</dbReference>
<feature type="transmembrane region" description="Helical" evidence="13">
    <location>
        <begin position="428"/>
        <end position="448"/>
    </location>
</feature>
<dbReference type="Pfam" id="PF00520">
    <property type="entry name" value="Ion_trans"/>
    <property type="match status" value="1"/>
</dbReference>
<protein>
    <recommendedName>
        <fullName evidence="14">Transient receptor ion channel domain-containing protein</fullName>
    </recommendedName>
</protein>
<dbReference type="InterPro" id="IPR005821">
    <property type="entry name" value="Ion_trans_dom"/>
</dbReference>
<evidence type="ECO:0000313" key="16">
    <source>
        <dbReference type="Proteomes" id="UP000663834"/>
    </source>
</evidence>
<comment type="caution">
    <text evidence="15">The sequence shown here is derived from an EMBL/GenBank/DDBJ whole genome shotgun (WGS) entry which is preliminary data.</text>
</comment>
<dbReference type="InterPro" id="IPR013555">
    <property type="entry name" value="TRP_dom"/>
</dbReference>
<feature type="transmembrane region" description="Helical" evidence="13">
    <location>
        <begin position="749"/>
        <end position="774"/>
    </location>
</feature>
<keyword evidence="2" id="KW-0813">Transport</keyword>
<keyword evidence="6 10" id="KW-0040">ANK repeat</keyword>
<evidence type="ECO:0000256" key="10">
    <source>
        <dbReference type="PROSITE-ProRule" id="PRU00023"/>
    </source>
</evidence>
<dbReference type="GO" id="GO:0015279">
    <property type="term" value="F:store-operated calcium channel activity"/>
    <property type="evidence" value="ECO:0007669"/>
    <property type="project" value="TreeGrafter"/>
</dbReference>
<proteinExistence type="predicted"/>
<keyword evidence="11" id="KW-0175">Coiled coil</keyword>
<keyword evidence="9" id="KW-0407">Ion channel</keyword>
<feature type="transmembrane region" description="Helical" evidence="13">
    <location>
        <begin position="468"/>
        <end position="487"/>
    </location>
</feature>
<dbReference type="AlphaFoldDB" id="A0A816B3N0"/>
<evidence type="ECO:0000256" key="6">
    <source>
        <dbReference type="ARBA" id="ARBA00023043"/>
    </source>
</evidence>
<evidence type="ECO:0000256" key="9">
    <source>
        <dbReference type="ARBA" id="ARBA00023303"/>
    </source>
</evidence>
<dbReference type="GO" id="GO:0070679">
    <property type="term" value="F:inositol 1,4,5 trisphosphate binding"/>
    <property type="evidence" value="ECO:0007669"/>
    <property type="project" value="TreeGrafter"/>
</dbReference>
<evidence type="ECO:0000256" key="3">
    <source>
        <dbReference type="ARBA" id="ARBA00022692"/>
    </source>
</evidence>
<evidence type="ECO:0000256" key="7">
    <source>
        <dbReference type="ARBA" id="ARBA00023065"/>
    </source>
</evidence>
<dbReference type="InterPro" id="IPR002153">
    <property type="entry name" value="TRPC_channel"/>
</dbReference>
<dbReference type="Pfam" id="PF00023">
    <property type="entry name" value="Ank"/>
    <property type="match status" value="1"/>
</dbReference>
<evidence type="ECO:0000313" key="15">
    <source>
        <dbReference type="EMBL" id="CAF1605112.1"/>
    </source>
</evidence>
<evidence type="ECO:0000256" key="13">
    <source>
        <dbReference type="SAM" id="Phobius"/>
    </source>
</evidence>
<gene>
    <name evidence="15" type="ORF">KQP761_LOCUS22718</name>
</gene>
<evidence type="ECO:0000256" key="8">
    <source>
        <dbReference type="ARBA" id="ARBA00023136"/>
    </source>
</evidence>
<evidence type="ECO:0000256" key="1">
    <source>
        <dbReference type="ARBA" id="ARBA00004141"/>
    </source>
</evidence>
<dbReference type="GO" id="GO:0005886">
    <property type="term" value="C:plasma membrane"/>
    <property type="evidence" value="ECO:0007669"/>
    <property type="project" value="TreeGrafter"/>
</dbReference>
<dbReference type="GO" id="GO:0034703">
    <property type="term" value="C:cation channel complex"/>
    <property type="evidence" value="ECO:0007669"/>
    <property type="project" value="TreeGrafter"/>
</dbReference>
<keyword evidence="3 13" id="KW-0812">Transmembrane</keyword>
<dbReference type="InterPro" id="IPR002110">
    <property type="entry name" value="Ankyrin_rpt"/>
</dbReference>
<dbReference type="Gene3D" id="1.25.40.20">
    <property type="entry name" value="Ankyrin repeat-containing domain"/>
    <property type="match status" value="1"/>
</dbReference>
<dbReference type="NCBIfam" id="TIGR00870">
    <property type="entry name" value="trp"/>
    <property type="match status" value="1"/>
</dbReference>
<keyword evidence="5 13" id="KW-1133">Transmembrane helix</keyword>
<feature type="region of interest" description="Disordered" evidence="12">
    <location>
        <begin position="161"/>
        <end position="192"/>
    </location>
</feature>
<keyword evidence="4" id="KW-0677">Repeat</keyword>
<dbReference type="Pfam" id="PF08344">
    <property type="entry name" value="TRP_2"/>
    <property type="match status" value="1"/>
</dbReference>
<evidence type="ECO:0000256" key="2">
    <source>
        <dbReference type="ARBA" id="ARBA00022448"/>
    </source>
</evidence>
<dbReference type="PRINTS" id="PR01097">
    <property type="entry name" value="TRNSRECEPTRP"/>
</dbReference>
<dbReference type="PROSITE" id="PS50088">
    <property type="entry name" value="ANK_REPEAT"/>
    <property type="match status" value="1"/>
</dbReference>
<dbReference type="Pfam" id="PF12796">
    <property type="entry name" value="Ank_2"/>
    <property type="match status" value="1"/>
</dbReference>
<organism evidence="15 16">
    <name type="scientific">Rotaria magnacalcarata</name>
    <dbReference type="NCBI Taxonomy" id="392030"/>
    <lineage>
        <taxon>Eukaryota</taxon>
        <taxon>Metazoa</taxon>
        <taxon>Spiralia</taxon>
        <taxon>Gnathifera</taxon>
        <taxon>Rotifera</taxon>
        <taxon>Eurotatoria</taxon>
        <taxon>Bdelloidea</taxon>
        <taxon>Philodinida</taxon>
        <taxon>Philodinidae</taxon>
        <taxon>Rotaria</taxon>
    </lineage>
</organism>
<accession>A0A816B3N0</accession>
<feature type="transmembrane region" description="Helical" evidence="13">
    <location>
        <begin position="623"/>
        <end position="644"/>
    </location>
</feature>
<dbReference type="PANTHER" id="PTHR10117">
    <property type="entry name" value="TRANSIENT RECEPTOR POTENTIAL CHANNEL"/>
    <property type="match status" value="1"/>
</dbReference>
<dbReference type="Proteomes" id="UP000663834">
    <property type="component" value="Unassembled WGS sequence"/>
</dbReference>
<reference evidence="15" key="1">
    <citation type="submission" date="2021-02" db="EMBL/GenBank/DDBJ databases">
        <authorList>
            <person name="Nowell W R."/>
        </authorList>
    </citation>
    <scope>NUCLEOTIDE SEQUENCE</scope>
</reference>
<dbReference type="PANTHER" id="PTHR10117:SF54">
    <property type="entry name" value="TRANSIENT RECEPTOR POTENTIAL-GAMMA PROTEIN"/>
    <property type="match status" value="1"/>
</dbReference>
<evidence type="ECO:0000256" key="5">
    <source>
        <dbReference type="ARBA" id="ARBA00022989"/>
    </source>
</evidence>
<feature type="domain" description="Transient receptor ion channel" evidence="14">
    <location>
        <begin position="272"/>
        <end position="334"/>
    </location>
</feature>
<dbReference type="InterPro" id="IPR036770">
    <property type="entry name" value="Ankyrin_rpt-contain_sf"/>
</dbReference>
<comment type="subcellular location">
    <subcellularLocation>
        <location evidence="1">Membrane</location>
        <topology evidence="1">Multi-pass membrane protein</topology>
    </subcellularLocation>
</comment>
<dbReference type="SUPFAM" id="SSF48403">
    <property type="entry name" value="Ankyrin repeat"/>
    <property type="match status" value="1"/>
</dbReference>
<evidence type="ECO:0000256" key="12">
    <source>
        <dbReference type="SAM" id="MobiDB-lite"/>
    </source>
</evidence>
<sequence length="1170" mass="133297">MSRAIQRLMKDYRKAEQLVGRSSNEPFSDFANTATFTTQTYAQQMAQIRRDPDLTQDEKKYLVAVERGDMATTRRYLDVSAKGSSTLANNDISIAPINVNCLDPLGRSALLIAIEYENIEMIELLLNYNVDTGEAILRAIDEEFVEAVELLLHHEDLKLLQPPLPPPPPVKNNSDNDNNKFPNNTAINDNTNPLFRLAQHALEREKHEQQQQGQSSQDISNKVSEQLNISTSRSYTPDITPIILAAHKDNYEIIKILLERGEKVTEPHDVRCDCENCIVYNKEDSLRHSRSRINAYKALSSPCYISLSSRDPIMTAFDLNRELKRLSRIENEFKQEYEQLAQQCQEYSAALLAETRSSKELEIILNYDSENPPVISETKEKMTLARLKLAIRYKQKKFVSHSHCQQLLASLWYEGLPGFRRRHSVIKMLITALVGLLCPVLSLAYLIMPRSSIGRIMRQPFIKFICHSVSYIFFLILLFVVSLRIDFGKLLSGIEVETNERRGPPPNPVELAIMFYVAGFIWAEIKQLYQEGLHQYMADTWNLLDWITNCLYVATIILRVMAYVKVNREERDLQGKFVADHVVHGTTTVHHSHHQHNLTTDPAGISTGHNVKRRDWNAWDPTLISEGIFAAANIFSSLKLVYIFTINPHLGPLQISLGRMVHDILKFSVLILLVAFAFACGLNQLFWYYARMKKAECEQDSGLDEYCSKDIFKHFSNLFESLQTLFWGTFGLIDLQTFQIYKKHTFTMFIGLTMYGVYSSIMIIVLLNMLIAMMSNSYQYIANSTDTEWKFARAKLWTSYFEDGGTLPPPFNIIPSPKSIFYTCRYLHRRAFSCSKTQMRNRWHSIKKVLVKINEREIKYQTVIRELVKRYIMKRQQKDQTEGVTEDDLNEIKQDVSAFRFELLEILSTNGFKVQSLKKNPAARVGRKRGKMNFEKTINKSMFNMSSAIRNANPLAPMLDPISTDNIELQDSPLLTPLSSMLSTPKQKLATQFKRAITMVKQKADLLNDTTSASSLIPSHENNNEKSFDSPILPSLAEESIQKKDNMDDIGRMSASPTFASKSQSFLCNKSQPIYPSPNEILQHFNNASNNSSSATVLSMDLPIVRTHHPNSPSARIVQQSLQQIHSSILQTMKQHNPLSPPTAASSTTLSPISSSMLGSGEVAILETIL</sequence>
<evidence type="ECO:0000256" key="11">
    <source>
        <dbReference type="SAM" id="Coils"/>
    </source>
</evidence>
<dbReference type="GO" id="GO:0051480">
    <property type="term" value="P:regulation of cytosolic calcium ion concentration"/>
    <property type="evidence" value="ECO:0007669"/>
    <property type="project" value="TreeGrafter"/>
</dbReference>
<keyword evidence="7" id="KW-0406">Ion transport</keyword>
<evidence type="ECO:0000256" key="4">
    <source>
        <dbReference type="ARBA" id="ARBA00022737"/>
    </source>
</evidence>
<feature type="repeat" description="ANK" evidence="10">
    <location>
        <begin position="237"/>
        <end position="269"/>
    </location>
</feature>
<name>A0A816B3N0_9BILA</name>
<dbReference type="EMBL" id="CAJNOW010011991">
    <property type="protein sequence ID" value="CAF1605112.1"/>
    <property type="molecule type" value="Genomic_DNA"/>
</dbReference>
<feature type="transmembrane region" description="Helical" evidence="13">
    <location>
        <begin position="543"/>
        <end position="564"/>
    </location>
</feature>